<evidence type="ECO:0000256" key="1">
    <source>
        <dbReference type="SAM" id="MobiDB-lite"/>
    </source>
</evidence>
<organism evidence="2 3">
    <name type="scientific">Lentzea flaviverrucosa</name>
    <dbReference type="NCBI Taxonomy" id="200379"/>
    <lineage>
        <taxon>Bacteria</taxon>
        <taxon>Bacillati</taxon>
        <taxon>Actinomycetota</taxon>
        <taxon>Actinomycetes</taxon>
        <taxon>Pseudonocardiales</taxon>
        <taxon>Pseudonocardiaceae</taxon>
        <taxon>Lentzea</taxon>
    </lineage>
</organism>
<sequence length="323" mass="34541">MTPAHGNDSAEGDSASLDDTHPSPAPIPLRPTRRTRRRRGLPFALRHVVPGRPSTVWPCAQDDLCEGTGLLASWLLTAVVKIVTTYSQPGQRVLLLEPTTHLSAFGPHTANDGHGQSRPGPYAGLHEAGWTVIRLGRGVQTQTAVAHTEQVSEHLRWESETGPMESVNSPTTDHLVAPSPYANSEPDPAPSRPSPDAYDLVIAAAEPATLDRLRPADWSSLLTPAGILAVITHGDRSGNRLVDPASSLVRAADQAGLRYLDRIALLRAPVRDTALAVAAPTSHTCSHTATRPFATPVRHVQVHDDLLVFTRKLTADGQVSSDA</sequence>
<dbReference type="Proteomes" id="UP000199028">
    <property type="component" value="Unassembled WGS sequence"/>
</dbReference>
<evidence type="ECO:0000313" key="3">
    <source>
        <dbReference type="Proteomes" id="UP000199028"/>
    </source>
</evidence>
<keyword evidence="3" id="KW-1185">Reference proteome</keyword>
<proteinExistence type="predicted"/>
<protein>
    <submittedName>
        <fullName evidence="2">Uncharacterized protein</fullName>
    </submittedName>
</protein>
<evidence type="ECO:0000313" key="2">
    <source>
        <dbReference type="EMBL" id="SER86285.1"/>
    </source>
</evidence>
<accession>A0A1H9SNG4</accession>
<reference evidence="3" key="1">
    <citation type="submission" date="2016-10" db="EMBL/GenBank/DDBJ databases">
        <authorList>
            <person name="Varghese N."/>
            <person name="Submissions S."/>
        </authorList>
    </citation>
    <scope>NUCLEOTIDE SEQUENCE [LARGE SCALE GENOMIC DNA]</scope>
    <source>
        <strain evidence="3">CGMCC 4.578</strain>
    </source>
</reference>
<dbReference type="EMBL" id="FOFT01000007">
    <property type="protein sequence ID" value="SER86285.1"/>
    <property type="molecule type" value="Genomic_DNA"/>
</dbReference>
<gene>
    <name evidence="2" type="ORF">SAMN05216195_107135</name>
</gene>
<dbReference type="AlphaFoldDB" id="A0A1H9SNG4"/>
<feature type="region of interest" description="Disordered" evidence="1">
    <location>
        <begin position="1"/>
        <end position="38"/>
    </location>
</feature>
<name>A0A1H9SNG4_9PSEU</name>
<feature type="region of interest" description="Disordered" evidence="1">
    <location>
        <begin position="147"/>
        <end position="196"/>
    </location>
</feature>
<feature type="compositionally biased region" description="Basic and acidic residues" evidence="1">
    <location>
        <begin position="150"/>
        <end position="159"/>
    </location>
</feature>